<dbReference type="KEGG" id="ccac:CcaHIS019_0602480"/>
<feature type="domain" description="ThuA-like" evidence="3">
    <location>
        <begin position="31"/>
        <end position="262"/>
    </location>
</feature>
<sequence length="333" mass="35855">MFSIGALLTTALAATVAFAKPNPASAPVSPRVLVFTKTEGFRHDSIPTAIEQLRKYGPDYNILFDFSEDATLFSDANMTKYDGVLFVSTSENILDGDQQGVFTKWLQSGGVYSGVHLACGTLQNMTAYKAAVGALFDYHPEQQVATFSPLTKDHPATADMPDQWSYSEEVYFFQSDPREMGATVLVTVDKSKLNNPNDSPDQPDIAGTPHPIAWYIEEPQYNYTLQGAPKHGRSFFTSLGHTNEVWQTDTFMYHVFGGLTWALDGASTRAYQVGIIGNDTTPPPPPPPQPENATSSSSDGTSKADVTKSSASPSFGSAGLLAATFALGAALLL</sequence>
<accession>A0AA48L8A2</accession>
<dbReference type="Pfam" id="PF06283">
    <property type="entry name" value="ThuA"/>
    <property type="match status" value="1"/>
</dbReference>
<dbReference type="PANTHER" id="PTHR40469:SF2">
    <property type="entry name" value="GALACTOSE-BINDING DOMAIN-LIKE SUPERFAMILY PROTEIN"/>
    <property type="match status" value="1"/>
</dbReference>
<keyword evidence="5" id="KW-1185">Reference proteome</keyword>
<dbReference type="RefSeq" id="XP_060459054.1">
    <property type="nucleotide sequence ID" value="XM_060602685.1"/>
</dbReference>
<keyword evidence="2" id="KW-0732">Signal</keyword>
<evidence type="ECO:0000256" key="2">
    <source>
        <dbReference type="SAM" id="SignalP"/>
    </source>
</evidence>
<dbReference type="SUPFAM" id="SSF52317">
    <property type="entry name" value="Class I glutamine amidotransferase-like"/>
    <property type="match status" value="1"/>
</dbReference>
<feature type="signal peptide" evidence="2">
    <location>
        <begin position="1"/>
        <end position="19"/>
    </location>
</feature>
<dbReference type="PANTHER" id="PTHR40469">
    <property type="entry name" value="SECRETED GLYCOSYL HYDROLASE"/>
    <property type="match status" value="1"/>
</dbReference>
<dbReference type="AlphaFoldDB" id="A0AA48L8A2"/>
<dbReference type="EMBL" id="AP028217">
    <property type="protein sequence ID" value="BEI93789.1"/>
    <property type="molecule type" value="Genomic_DNA"/>
</dbReference>
<organism evidence="4 5">
    <name type="scientific">Cutaneotrichosporon cavernicola</name>
    <dbReference type="NCBI Taxonomy" id="279322"/>
    <lineage>
        <taxon>Eukaryota</taxon>
        <taxon>Fungi</taxon>
        <taxon>Dikarya</taxon>
        <taxon>Basidiomycota</taxon>
        <taxon>Agaricomycotina</taxon>
        <taxon>Tremellomycetes</taxon>
        <taxon>Trichosporonales</taxon>
        <taxon>Trichosporonaceae</taxon>
        <taxon>Cutaneotrichosporon</taxon>
    </lineage>
</organism>
<dbReference type="GeneID" id="85497659"/>
<dbReference type="Gene3D" id="3.40.50.880">
    <property type="match status" value="1"/>
</dbReference>
<name>A0AA48L8A2_9TREE</name>
<dbReference type="InterPro" id="IPR029010">
    <property type="entry name" value="ThuA-like"/>
</dbReference>
<feature type="compositionally biased region" description="Pro residues" evidence="1">
    <location>
        <begin position="281"/>
        <end position="290"/>
    </location>
</feature>
<evidence type="ECO:0000256" key="1">
    <source>
        <dbReference type="SAM" id="MobiDB-lite"/>
    </source>
</evidence>
<dbReference type="InterPro" id="IPR029062">
    <property type="entry name" value="Class_I_gatase-like"/>
</dbReference>
<proteinExistence type="predicted"/>
<reference evidence="4" key="1">
    <citation type="journal article" date="2023" name="BMC Genomics">
        <title>Chromosome-level genome assemblies of Cutaneotrichosporon spp. (Trichosporonales, Basidiomycota) reveal imbalanced evolution between nucleotide sequences and chromosome synteny.</title>
        <authorList>
            <person name="Kobayashi Y."/>
            <person name="Kayamori A."/>
            <person name="Aoki K."/>
            <person name="Shiwa Y."/>
            <person name="Matsutani M."/>
            <person name="Fujita N."/>
            <person name="Sugita T."/>
            <person name="Iwasaki W."/>
            <person name="Tanaka N."/>
            <person name="Takashima M."/>
        </authorList>
    </citation>
    <scope>NUCLEOTIDE SEQUENCE</scope>
    <source>
        <strain evidence="4">HIS019</strain>
    </source>
</reference>
<feature type="chain" id="PRO_5041384641" description="ThuA-like domain-containing protein" evidence="2">
    <location>
        <begin position="20"/>
        <end position="333"/>
    </location>
</feature>
<feature type="compositionally biased region" description="Polar residues" evidence="1">
    <location>
        <begin position="291"/>
        <end position="301"/>
    </location>
</feature>
<gene>
    <name evidence="4" type="ORF">CcaverHIS019_0602480</name>
</gene>
<feature type="region of interest" description="Disordered" evidence="1">
    <location>
        <begin position="275"/>
        <end position="316"/>
    </location>
</feature>
<evidence type="ECO:0000313" key="4">
    <source>
        <dbReference type="EMBL" id="BEI93789.1"/>
    </source>
</evidence>
<evidence type="ECO:0000313" key="5">
    <source>
        <dbReference type="Proteomes" id="UP001233271"/>
    </source>
</evidence>
<evidence type="ECO:0000259" key="3">
    <source>
        <dbReference type="Pfam" id="PF06283"/>
    </source>
</evidence>
<dbReference type="Proteomes" id="UP001233271">
    <property type="component" value="Chromosome 6"/>
</dbReference>
<protein>
    <recommendedName>
        <fullName evidence="3">ThuA-like domain-containing protein</fullName>
    </recommendedName>
</protein>